<accession>A0A1H9RQ87</accession>
<proteinExistence type="predicted"/>
<keyword evidence="3" id="KW-1185">Reference proteome</keyword>
<dbReference type="STRING" id="1464123.SAMN05444126_10545"/>
<dbReference type="InterPro" id="IPR036895">
    <property type="entry name" value="Uracil-DNA_glycosylase-like_sf"/>
</dbReference>
<dbReference type="RefSeq" id="WP_177169636.1">
    <property type="nucleotide sequence ID" value="NZ_FOGV01000005.1"/>
</dbReference>
<name>A0A1H9RQ87_9BACI</name>
<dbReference type="Gene3D" id="3.40.470.10">
    <property type="entry name" value="Uracil-DNA glycosylase-like domain"/>
    <property type="match status" value="1"/>
</dbReference>
<organism evidence="2 3">
    <name type="scientific">Salisediminibacterium halotolerans</name>
    <dbReference type="NCBI Taxonomy" id="517425"/>
    <lineage>
        <taxon>Bacteria</taxon>
        <taxon>Bacillati</taxon>
        <taxon>Bacillota</taxon>
        <taxon>Bacilli</taxon>
        <taxon>Bacillales</taxon>
        <taxon>Bacillaceae</taxon>
        <taxon>Salisediminibacterium</taxon>
    </lineage>
</organism>
<dbReference type="CDD" id="cd10032">
    <property type="entry name" value="UDG-F6_HDG"/>
    <property type="match status" value="1"/>
</dbReference>
<evidence type="ECO:0000259" key="1">
    <source>
        <dbReference type="Pfam" id="PF03167"/>
    </source>
</evidence>
<dbReference type="InterPro" id="IPR005122">
    <property type="entry name" value="Uracil-DNA_glycosylase-like"/>
</dbReference>
<evidence type="ECO:0000313" key="2">
    <source>
        <dbReference type="EMBL" id="SER74708.1"/>
    </source>
</evidence>
<dbReference type="Proteomes" id="UP000199318">
    <property type="component" value="Unassembled WGS sequence"/>
</dbReference>
<dbReference type="SUPFAM" id="SSF52141">
    <property type="entry name" value="Uracil-DNA glycosylase-like"/>
    <property type="match status" value="1"/>
</dbReference>
<evidence type="ECO:0000313" key="3">
    <source>
        <dbReference type="Proteomes" id="UP000199318"/>
    </source>
</evidence>
<dbReference type="NCBIfam" id="TIGR04274">
    <property type="entry name" value="hypoxanDNAglyco"/>
    <property type="match status" value="1"/>
</dbReference>
<sequence length="175" mass="20522">MITYRYGLKPVLKKDTRVVVLGSMPSERSIEYQQYYGHPRNHFWYIMAEIFQEPFPSMNYQTKLARLTDRGVGLWDVIASCDRRGSADQRITNEQYNPLENLLSYPEKLCALALNGTKAADSLRKWENIHEVLPFERKQLPSTSPVPGKNVKSFEEKIMLWREFFSHYIEVGRTL</sequence>
<gene>
    <name evidence="2" type="ORF">SAMN05444126_10545</name>
</gene>
<dbReference type="EMBL" id="FOGV01000005">
    <property type="protein sequence ID" value="SER74708.1"/>
    <property type="molecule type" value="Genomic_DNA"/>
</dbReference>
<dbReference type="Pfam" id="PF03167">
    <property type="entry name" value="UDG"/>
    <property type="match status" value="1"/>
</dbReference>
<comment type="caution">
    <text evidence="2">The sequence shown here is derived from an EMBL/GenBank/DDBJ whole genome shotgun (WGS) entry which is preliminary data.</text>
</comment>
<feature type="domain" description="Uracil-DNA glycosylase-like" evidence="1">
    <location>
        <begin position="13"/>
        <end position="147"/>
    </location>
</feature>
<dbReference type="AlphaFoldDB" id="A0A1H9RQ87"/>
<reference evidence="3" key="1">
    <citation type="submission" date="2016-10" db="EMBL/GenBank/DDBJ databases">
        <authorList>
            <person name="de Groot N.N."/>
        </authorList>
    </citation>
    <scope>NUCLEOTIDE SEQUENCE [LARGE SCALE GENOMIC DNA]</scope>
    <source>
        <strain evidence="3">10nlg</strain>
    </source>
</reference>
<protein>
    <submittedName>
        <fullName evidence="2">TDG/mug DNA glycosylase family protein</fullName>
    </submittedName>
</protein>
<dbReference type="InterPro" id="IPR026353">
    <property type="entry name" value="Hypoxan-DNA_Glyclase"/>
</dbReference>